<name>A0ABN8W040_9BACT</name>
<keyword evidence="2" id="KW-1185">Reference proteome</keyword>
<accession>A0ABN8W040</accession>
<reference evidence="1 2" key="1">
    <citation type="submission" date="2022-09" db="EMBL/GenBank/DDBJ databases">
        <authorList>
            <person name="Kop L."/>
        </authorList>
    </citation>
    <scope>NUCLEOTIDE SEQUENCE [LARGE SCALE GENOMIC DNA]</scope>
    <source>
        <strain evidence="1 2">347</strain>
    </source>
</reference>
<evidence type="ECO:0000313" key="1">
    <source>
        <dbReference type="EMBL" id="CAI2717534.1"/>
    </source>
</evidence>
<sequence length="102" mass="11451">MPISECDHCGGTYHWKWEEAFEKFGFGDGDAQIETWQVADALTDAGYEVEIKAWGLHNTIITSIKKAGKEIIPHDTCILGYDDPREFLPQDIVKLLDEALPG</sequence>
<evidence type="ECO:0000313" key="2">
    <source>
        <dbReference type="Proteomes" id="UP001157733"/>
    </source>
</evidence>
<proteinExistence type="predicted"/>
<protein>
    <submittedName>
        <fullName evidence="1">Uncharacterized protein</fullName>
    </submittedName>
</protein>
<dbReference type="RefSeq" id="WP_282010467.1">
    <property type="nucleotide sequence ID" value="NZ_OX336137.1"/>
</dbReference>
<dbReference type="Proteomes" id="UP001157733">
    <property type="component" value="Chromosome"/>
</dbReference>
<organism evidence="1 2">
    <name type="scientific">Nitrospina watsonii</name>
    <dbReference type="NCBI Taxonomy" id="1323948"/>
    <lineage>
        <taxon>Bacteria</taxon>
        <taxon>Pseudomonadati</taxon>
        <taxon>Nitrospinota/Tectimicrobiota group</taxon>
        <taxon>Nitrospinota</taxon>
        <taxon>Nitrospinia</taxon>
        <taxon>Nitrospinales</taxon>
        <taxon>Nitrospinaceae</taxon>
        <taxon>Nitrospina</taxon>
    </lineage>
</organism>
<dbReference type="EMBL" id="OX336137">
    <property type="protein sequence ID" value="CAI2717534.1"/>
    <property type="molecule type" value="Genomic_DNA"/>
</dbReference>
<gene>
    <name evidence="1" type="ORF">NSPWAT_0675</name>
</gene>